<evidence type="ECO:0000313" key="2">
    <source>
        <dbReference type="EMBL" id="KAF9510309.1"/>
    </source>
</evidence>
<feature type="compositionally biased region" description="Basic and acidic residues" evidence="1">
    <location>
        <begin position="290"/>
        <end position="307"/>
    </location>
</feature>
<feature type="region of interest" description="Disordered" evidence="1">
    <location>
        <begin position="154"/>
        <end position="174"/>
    </location>
</feature>
<comment type="caution">
    <text evidence="2">The sequence shown here is derived from an EMBL/GenBank/DDBJ whole genome shotgun (WGS) entry which is preliminary data.</text>
</comment>
<proteinExistence type="predicted"/>
<feature type="region of interest" description="Disordered" evidence="1">
    <location>
        <begin position="280"/>
        <end position="354"/>
    </location>
</feature>
<gene>
    <name evidence="2" type="ORF">BS47DRAFT_1364610</name>
</gene>
<dbReference type="Proteomes" id="UP000886523">
    <property type="component" value="Unassembled WGS sequence"/>
</dbReference>
<sequence>MAREEFLLLAEYKASTFSGEFSGKVLLAITIEDEVIEEPYVLRVLPSCVNPQGPTGSKKHVQSRRTRHSHCPKLKRSSFHSKGQHQHSNEALQSGPFASKFGWRRSPYFIATLIPDRLNPFDKGKLLRKLIERLHTLPSRRAFMVSLTTEEHRRTAEDWRLQPGRRPSPPGPNGPIPLLKTVLLHADNLRPASHVQHITQQQMTKISPNVFASSYHGIGWRCPQPVTSANLNPDWLGMFAEAASAPGDAGCKAHSSTSCNQAELVRAMPEYAPMCGPRTLHRTTAWPNAQKKEARSESRRTEAESRTHTMRQLVYRQAEEEKRTKQGQPKGGKEEMPSASSCEGNPWGAKPSEKTKCKEELMLLQDHAWVSR</sequence>
<accession>A0A9P6DT87</accession>
<organism evidence="2 3">
    <name type="scientific">Hydnum rufescens UP504</name>
    <dbReference type="NCBI Taxonomy" id="1448309"/>
    <lineage>
        <taxon>Eukaryota</taxon>
        <taxon>Fungi</taxon>
        <taxon>Dikarya</taxon>
        <taxon>Basidiomycota</taxon>
        <taxon>Agaricomycotina</taxon>
        <taxon>Agaricomycetes</taxon>
        <taxon>Cantharellales</taxon>
        <taxon>Hydnaceae</taxon>
        <taxon>Hydnum</taxon>
    </lineage>
</organism>
<feature type="region of interest" description="Disordered" evidence="1">
    <location>
        <begin position="52"/>
        <end position="91"/>
    </location>
</feature>
<evidence type="ECO:0000256" key="1">
    <source>
        <dbReference type="SAM" id="MobiDB-lite"/>
    </source>
</evidence>
<reference evidence="2" key="1">
    <citation type="journal article" date="2020" name="Nat. Commun.">
        <title>Large-scale genome sequencing of mycorrhizal fungi provides insights into the early evolution of symbiotic traits.</title>
        <authorList>
            <person name="Miyauchi S."/>
            <person name="Kiss E."/>
            <person name="Kuo A."/>
            <person name="Drula E."/>
            <person name="Kohler A."/>
            <person name="Sanchez-Garcia M."/>
            <person name="Morin E."/>
            <person name="Andreopoulos B."/>
            <person name="Barry K.W."/>
            <person name="Bonito G."/>
            <person name="Buee M."/>
            <person name="Carver A."/>
            <person name="Chen C."/>
            <person name="Cichocki N."/>
            <person name="Clum A."/>
            <person name="Culley D."/>
            <person name="Crous P.W."/>
            <person name="Fauchery L."/>
            <person name="Girlanda M."/>
            <person name="Hayes R.D."/>
            <person name="Keri Z."/>
            <person name="LaButti K."/>
            <person name="Lipzen A."/>
            <person name="Lombard V."/>
            <person name="Magnuson J."/>
            <person name="Maillard F."/>
            <person name="Murat C."/>
            <person name="Nolan M."/>
            <person name="Ohm R.A."/>
            <person name="Pangilinan J."/>
            <person name="Pereira M.F."/>
            <person name="Perotto S."/>
            <person name="Peter M."/>
            <person name="Pfister S."/>
            <person name="Riley R."/>
            <person name="Sitrit Y."/>
            <person name="Stielow J.B."/>
            <person name="Szollosi G."/>
            <person name="Zifcakova L."/>
            <person name="Stursova M."/>
            <person name="Spatafora J.W."/>
            <person name="Tedersoo L."/>
            <person name="Vaario L.M."/>
            <person name="Yamada A."/>
            <person name="Yan M."/>
            <person name="Wang P."/>
            <person name="Xu J."/>
            <person name="Bruns T."/>
            <person name="Baldrian P."/>
            <person name="Vilgalys R."/>
            <person name="Dunand C."/>
            <person name="Henrissat B."/>
            <person name="Grigoriev I.V."/>
            <person name="Hibbett D."/>
            <person name="Nagy L.G."/>
            <person name="Martin F.M."/>
        </authorList>
    </citation>
    <scope>NUCLEOTIDE SEQUENCE</scope>
    <source>
        <strain evidence="2">UP504</strain>
    </source>
</reference>
<keyword evidence="3" id="KW-1185">Reference proteome</keyword>
<dbReference type="AlphaFoldDB" id="A0A9P6DT87"/>
<name>A0A9P6DT87_9AGAM</name>
<feature type="compositionally biased region" description="Basic residues" evidence="1">
    <location>
        <begin position="57"/>
        <end position="85"/>
    </location>
</feature>
<evidence type="ECO:0000313" key="3">
    <source>
        <dbReference type="Proteomes" id="UP000886523"/>
    </source>
</evidence>
<protein>
    <submittedName>
        <fullName evidence="2">Uncharacterized protein</fullName>
    </submittedName>
</protein>
<dbReference type="EMBL" id="MU129018">
    <property type="protein sequence ID" value="KAF9510309.1"/>
    <property type="molecule type" value="Genomic_DNA"/>
</dbReference>